<dbReference type="Gene3D" id="2.160.20.120">
    <property type="match status" value="1"/>
</dbReference>
<sequence length="319" mass="34908">MTNSKKTWVKSALITCLVGVGLFAVGDLTGGVDQLRNAANKIDVQKKEETYDQINDLDVDLNNRDLIIEDSDDQKVHLTYYVQKKKENKVSTSQEDGKLTIRERGANQPRIITGFHLDLLNLFRDNAHAERAVTLRLPKGTSLKNLTVYSDNGPVRLATSDKLLTQKLDLSLGNGELTLDNLEAQEFTIDNDNGAIRVKNSQLLAGNLESDNGEVEFRQTKVANSKISQSNGALRTSQLELDGSTTFENDNGNMEFNLTAASYQDLGFNLRSDLGGISVPSGIQVTEDSLKQTALRQTGTSGKTLNASANNGHISLVHD</sequence>
<evidence type="ECO:0000313" key="2">
    <source>
        <dbReference type="EMBL" id="MBP2624165.1"/>
    </source>
</evidence>
<keyword evidence="3" id="KW-1185">Reference proteome</keyword>
<evidence type="ECO:0000313" key="3">
    <source>
        <dbReference type="Proteomes" id="UP001519296"/>
    </source>
</evidence>
<organism evidence="2 3">
    <name type="scientific">Streptococcus oricebi</name>
    <dbReference type="NCBI Taxonomy" id="1547447"/>
    <lineage>
        <taxon>Bacteria</taxon>
        <taxon>Bacillati</taxon>
        <taxon>Bacillota</taxon>
        <taxon>Bacilli</taxon>
        <taxon>Lactobacillales</taxon>
        <taxon>Streptococcaceae</taxon>
        <taxon>Streptococcus</taxon>
    </lineage>
</organism>
<feature type="domain" description="DUF4097" evidence="1">
    <location>
        <begin position="54"/>
        <end position="316"/>
    </location>
</feature>
<evidence type="ECO:0000259" key="1">
    <source>
        <dbReference type="Pfam" id="PF13349"/>
    </source>
</evidence>
<dbReference type="RefSeq" id="WP_209628909.1">
    <property type="nucleotide sequence ID" value="NZ_PRDG01000006.1"/>
</dbReference>
<dbReference type="InterPro" id="IPR025164">
    <property type="entry name" value="Toastrack_DUF4097"/>
</dbReference>
<protein>
    <recommendedName>
        <fullName evidence="1">DUF4097 domain-containing protein</fullName>
    </recommendedName>
</protein>
<gene>
    <name evidence="2" type="ORF">C4K46_09480</name>
</gene>
<name>A0ABS5B5T1_9STRE</name>
<accession>A0ABS5B5T1</accession>
<dbReference type="Proteomes" id="UP001519296">
    <property type="component" value="Unassembled WGS sequence"/>
</dbReference>
<dbReference type="EMBL" id="PRDG01000006">
    <property type="protein sequence ID" value="MBP2624165.1"/>
    <property type="molecule type" value="Genomic_DNA"/>
</dbReference>
<proteinExistence type="predicted"/>
<comment type="caution">
    <text evidence="2">The sequence shown here is derived from an EMBL/GenBank/DDBJ whole genome shotgun (WGS) entry which is preliminary data.</text>
</comment>
<dbReference type="Pfam" id="PF13349">
    <property type="entry name" value="DUF4097"/>
    <property type="match status" value="1"/>
</dbReference>
<reference evidence="2 3" key="1">
    <citation type="submission" date="2018-02" db="EMBL/GenBank/DDBJ databases">
        <title>Draft genome sequence of Streptococcus oricebi CCUG 70868T type strain.</title>
        <authorList>
            <person name="Mendez V."/>
            <person name="Salva-Serra F."/>
            <person name="Jaen-Luchoro D."/>
            <person name="Gonzales-Siles L."/>
            <person name="Karlsson R."/>
            <person name="Engstrom-Jakobsson H."/>
            <person name="Busquets A."/>
            <person name="Gomila M."/>
            <person name="Pineiro-Iglesias B."/>
            <person name="Bennasar-Figueras A."/>
            <person name="Seeger M."/>
            <person name="Moore E."/>
        </authorList>
    </citation>
    <scope>NUCLEOTIDE SEQUENCE [LARGE SCALE GENOMIC DNA]</scope>
    <source>
        <strain evidence="2 3">CCUG 70868</strain>
    </source>
</reference>